<name>A0A078KSJ5_9FIRM</name>
<dbReference type="EMBL" id="LM995447">
    <property type="protein sequence ID" value="CDZ24140.1"/>
    <property type="molecule type" value="Genomic_DNA"/>
</dbReference>
<protein>
    <submittedName>
        <fullName evidence="2">Uncharacterized protein</fullName>
    </submittedName>
</protein>
<evidence type="ECO:0000256" key="1">
    <source>
        <dbReference type="SAM" id="MobiDB-lite"/>
    </source>
</evidence>
<dbReference type="OrthoDB" id="1976175at2"/>
<feature type="region of interest" description="Disordered" evidence="1">
    <location>
        <begin position="1"/>
        <end position="20"/>
    </location>
</feature>
<feature type="region of interest" description="Disordered" evidence="1">
    <location>
        <begin position="57"/>
        <end position="79"/>
    </location>
</feature>
<organism evidence="2 3">
    <name type="scientific">[Clostridium] cellulosi</name>
    <dbReference type="NCBI Taxonomy" id="29343"/>
    <lineage>
        <taxon>Bacteria</taxon>
        <taxon>Bacillati</taxon>
        <taxon>Bacillota</taxon>
        <taxon>Clostridia</taxon>
        <taxon>Eubacteriales</taxon>
        <taxon>Oscillospiraceae</taxon>
        <taxon>Oscillospiraceae incertae sedis</taxon>
    </lineage>
</organism>
<dbReference type="Proteomes" id="UP000032431">
    <property type="component" value="Chromosome I"/>
</dbReference>
<dbReference type="AlphaFoldDB" id="A0A078KSJ5"/>
<accession>A0A078KSJ5</accession>
<proteinExistence type="predicted"/>
<dbReference type="HOGENOM" id="CLU_196602_0_0_9"/>
<reference evidence="3" key="1">
    <citation type="submission" date="2014-07" db="EMBL/GenBank/DDBJ databases">
        <authorList>
            <person name="Wibberg D."/>
        </authorList>
    </citation>
    <scope>NUCLEOTIDE SEQUENCE [LARGE SCALE GENOMIC DNA]</scope>
    <source>
        <strain evidence="3">DG5</strain>
    </source>
</reference>
<dbReference type="PATRIC" id="fig|29343.3.peg.1079"/>
<sequence length="79" mass="9281">MNIKKEKKENRRGYPPYDDDKFYDVEQVISAHDYTGSIPTPPKNEYEAESYSDMLNIPEPKGEVDNGFQRVRPQDTNRK</sequence>
<dbReference type="KEGG" id="ccel:CCDG5_1023"/>
<evidence type="ECO:0000313" key="2">
    <source>
        <dbReference type="EMBL" id="CDZ24140.1"/>
    </source>
</evidence>
<keyword evidence="3" id="KW-1185">Reference proteome</keyword>
<gene>
    <name evidence="2" type="ORF">CCDG5_1023</name>
</gene>
<evidence type="ECO:0000313" key="3">
    <source>
        <dbReference type="Proteomes" id="UP000032431"/>
    </source>
</evidence>